<evidence type="ECO:0000313" key="2">
    <source>
        <dbReference type="EMBL" id="ORD95760.1"/>
    </source>
</evidence>
<protein>
    <submittedName>
        <fullName evidence="2">Uncharacterized protein</fullName>
    </submittedName>
</protein>
<keyword evidence="1" id="KW-0732">Signal</keyword>
<organism evidence="2 3">
    <name type="scientific">Hepatospora eriocheir</name>
    <dbReference type="NCBI Taxonomy" id="1081669"/>
    <lineage>
        <taxon>Eukaryota</taxon>
        <taxon>Fungi</taxon>
        <taxon>Fungi incertae sedis</taxon>
        <taxon>Microsporidia</taxon>
        <taxon>Hepatosporidae</taxon>
        <taxon>Hepatospora</taxon>
    </lineage>
</organism>
<dbReference type="Proteomes" id="UP000192356">
    <property type="component" value="Unassembled WGS sequence"/>
</dbReference>
<dbReference type="VEuPathDB" id="MicrosporidiaDB:HERIO_2779"/>
<proteinExistence type="predicted"/>
<feature type="chain" id="PRO_5012213657" evidence="1">
    <location>
        <begin position="21"/>
        <end position="41"/>
    </location>
</feature>
<dbReference type="EMBL" id="LVKB01000192">
    <property type="protein sequence ID" value="ORD95760.1"/>
    <property type="molecule type" value="Genomic_DNA"/>
</dbReference>
<name>A0A1X0Q7N1_9MICR</name>
<evidence type="ECO:0000313" key="3">
    <source>
        <dbReference type="Proteomes" id="UP000192356"/>
    </source>
</evidence>
<accession>A0A1X0Q7N1</accession>
<reference evidence="2 3" key="1">
    <citation type="journal article" date="2017" name="Environ. Microbiol.">
        <title>Decay of the glycolytic pathway and adaptation to intranuclear parasitism within Enterocytozoonidae microsporidia.</title>
        <authorList>
            <person name="Wiredu Boakye D."/>
            <person name="Jaroenlak P."/>
            <person name="Prachumwat A."/>
            <person name="Williams T.A."/>
            <person name="Bateman K.S."/>
            <person name="Itsathitphaisarn O."/>
            <person name="Sritunyalucksana K."/>
            <person name="Paszkiewicz K.H."/>
            <person name="Moore K.A."/>
            <person name="Stentiford G.D."/>
            <person name="Williams B.A."/>
        </authorList>
    </citation>
    <scope>NUCLEOTIDE SEQUENCE [LARGE SCALE GENOMIC DNA]</scope>
    <source>
        <strain evidence="2 3">GB1</strain>
    </source>
</reference>
<feature type="signal peptide" evidence="1">
    <location>
        <begin position="1"/>
        <end position="20"/>
    </location>
</feature>
<dbReference type="AlphaFoldDB" id="A0A1X0Q7N1"/>
<sequence length="41" mass="4583">MFLPHSLHLIASLFESLVVAEQCKQIYSLCSSLSVMTCSCY</sequence>
<comment type="caution">
    <text evidence="2">The sequence shown here is derived from an EMBL/GenBank/DDBJ whole genome shotgun (WGS) entry which is preliminary data.</text>
</comment>
<evidence type="ECO:0000256" key="1">
    <source>
        <dbReference type="SAM" id="SignalP"/>
    </source>
</evidence>
<keyword evidence="3" id="KW-1185">Reference proteome</keyword>
<gene>
    <name evidence="2" type="ORF">HERIO_2779</name>
</gene>